<organism evidence="1 2">
    <name type="scientific">Candidatus Methylobacter oryzae</name>
    <dbReference type="NCBI Taxonomy" id="2497749"/>
    <lineage>
        <taxon>Bacteria</taxon>
        <taxon>Pseudomonadati</taxon>
        <taxon>Pseudomonadota</taxon>
        <taxon>Gammaproteobacteria</taxon>
        <taxon>Methylococcales</taxon>
        <taxon>Methylococcaceae</taxon>
        <taxon>Methylobacter</taxon>
    </lineage>
</organism>
<dbReference type="RefSeq" id="WP_127030168.1">
    <property type="nucleotide sequence ID" value="NZ_RYFG02000021.1"/>
</dbReference>
<evidence type="ECO:0000313" key="1">
    <source>
        <dbReference type="EMBL" id="TRX01288.1"/>
    </source>
</evidence>
<accession>A0ABY3CEA5</accession>
<dbReference type="Proteomes" id="UP000733744">
    <property type="component" value="Unassembled WGS sequence"/>
</dbReference>
<keyword evidence="2" id="KW-1185">Reference proteome</keyword>
<dbReference type="EMBL" id="RYFG02000021">
    <property type="protein sequence ID" value="TRX01288.1"/>
    <property type="molecule type" value="Genomic_DNA"/>
</dbReference>
<protein>
    <submittedName>
        <fullName evidence="1">Ribbon-helix-helix protein, CopG family</fullName>
    </submittedName>
</protein>
<gene>
    <name evidence="1" type="ORF">EKO24_004225</name>
</gene>
<evidence type="ECO:0000313" key="2">
    <source>
        <dbReference type="Proteomes" id="UP000733744"/>
    </source>
</evidence>
<proteinExistence type="predicted"/>
<reference evidence="1 2" key="1">
    <citation type="journal article" date="2019" name="Antonie Van Leeuwenhoek">
        <title>Description of 'Ca. Methylobacter oryzae' KRF1, a novel species from the environmentally important Methylobacter clade 2.</title>
        <authorList>
            <person name="Khatri K."/>
            <person name="Mohite J.A."/>
            <person name="Pandit P.S."/>
            <person name="Bahulikar R."/>
            <person name="Rahalkar M.C."/>
        </authorList>
    </citation>
    <scope>NUCLEOTIDE SEQUENCE [LARGE SCALE GENOMIC DNA]</scope>
    <source>
        <strain evidence="1 2">KRF1</strain>
    </source>
</reference>
<sequence length="81" mass="9353">MLTIDPELEITLEALARQEHISPNEIIKRLINQYVSQKQTNEKHAKQALLSLMAKVPNSVSLADELIHERRLEAKHDRDND</sequence>
<comment type="caution">
    <text evidence="1">The sequence shown here is derived from an EMBL/GenBank/DDBJ whole genome shotgun (WGS) entry which is preliminary data.</text>
</comment>
<dbReference type="CDD" id="cd21631">
    <property type="entry name" value="RHH_CopG_NikR-like"/>
    <property type="match status" value="1"/>
</dbReference>
<name>A0ABY3CEA5_9GAMM</name>